<protein>
    <submittedName>
        <fullName evidence="1">Uncharacterized protein</fullName>
    </submittedName>
</protein>
<dbReference type="InterPro" id="IPR052419">
    <property type="entry name" value="5_3-deoxyribonucleotidase-like"/>
</dbReference>
<organism evidence="1 2">
    <name type="scientific">Sporosarcina newyorkensis 2681</name>
    <dbReference type="NCBI Taxonomy" id="1027292"/>
    <lineage>
        <taxon>Bacteria</taxon>
        <taxon>Bacillati</taxon>
        <taxon>Bacillota</taxon>
        <taxon>Bacilli</taxon>
        <taxon>Bacillales</taxon>
        <taxon>Caryophanaceae</taxon>
        <taxon>Sporosarcina</taxon>
    </lineage>
</organism>
<accession>F9DNA8</accession>
<dbReference type="eggNOG" id="COG5663">
    <property type="taxonomic scope" value="Bacteria"/>
</dbReference>
<sequence>MLECTTAWFREHQIPFDHVELIGTHHKIETAKKFSVDAFFEDKHDNAVGIHEELDIPVFLFDTPYNRNPIPKGVIRVKDWQEANQQVQRLFA</sequence>
<dbReference type="SUPFAM" id="SSF56784">
    <property type="entry name" value="HAD-like"/>
    <property type="match status" value="1"/>
</dbReference>
<dbReference type="Proteomes" id="UP000005316">
    <property type="component" value="Unassembled WGS sequence"/>
</dbReference>
<dbReference type="RefSeq" id="WP_009496846.1">
    <property type="nucleotide sequence ID" value="NZ_GL982997.1"/>
</dbReference>
<dbReference type="PANTHER" id="PTHR35134:SF2">
    <property type="entry name" value="NUCLEOTIDASE YQFW-RELATED"/>
    <property type="match status" value="1"/>
</dbReference>
<dbReference type="STRING" id="759851.SAMN04244570_0664"/>
<evidence type="ECO:0000313" key="1">
    <source>
        <dbReference type="EMBL" id="EGQ27664.1"/>
    </source>
</evidence>
<dbReference type="AlphaFoldDB" id="F9DNA8"/>
<name>F9DNA8_9BACL</name>
<reference evidence="1 2" key="1">
    <citation type="submission" date="2011-04" db="EMBL/GenBank/DDBJ databases">
        <authorList>
            <person name="Muzny D."/>
            <person name="Qin X."/>
            <person name="Deng J."/>
            <person name="Jiang H."/>
            <person name="Liu Y."/>
            <person name="Qu J."/>
            <person name="Song X.-Z."/>
            <person name="Zhang L."/>
            <person name="Thornton R."/>
            <person name="Coyle M."/>
            <person name="Francisco L."/>
            <person name="Jackson L."/>
            <person name="Javaid M."/>
            <person name="Korchina V."/>
            <person name="Kovar C."/>
            <person name="Mata R."/>
            <person name="Mathew T."/>
            <person name="Ngo R."/>
            <person name="Nguyen L."/>
            <person name="Nguyen N."/>
            <person name="Okwuonu G."/>
            <person name="Ongeri F."/>
            <person name="Pham C."/>
            <person name="Simmons D."/>
            <person name="Wilczek-Boney K."/>
            <person name="Hale W."/>
            <person name="Jakkamsetti A."/>
            <person name="Pham P."/>
            <person name="Ruth R."/>
            <person name="San Lucas F."/>
            <person name="Warren J."/>
            <person name="Zhang J."/>
            <person name="Zhao Z."/>
            <person name="Zhou C."/>
            <person name="Zhu D."/>
            <person name="Lee S."/>
            <person name="Bess C."/>
            <person name="Blankenburg K."/>
            <person name="Forbes L."/>
            <person name="Fu Q."/>
            <person name="Gubbala S."/>
            <person name="Hirani K."/>
            <person name="Jayaseelan J.C."/>
            <person name="Lara F."/>
            <person name="Munidasa M."/>
            <person name="Palculict T."/>
            <person name="Patil S."/>
            <person name="Pu L.-L."/>
            <person name="Saada N."/>
            <person name="Tang L."/>
            <person name="Weissenberger G."/>
            <person name="Zhu Y."/>
            <person name="Hemphill L."/>
            <person name="Shang Y."/>
            <person name="Youmans B."/>
            <person name="Ayvaz T."/>
            <person name="Ross M."/>
            <person name="Santibanez J."/>
            <person name="Aqrawi P."/>
            <person name="Gross S."/>
            <person name="Joshi V."/>
            <person name="Fowler G."/>
            <person name="Nazareth L."/>
            <person name="Reid J."/>
            <person name="Worley K."/>
            <person name="Petrosino J."/>
            <person name="Highlander S."/>
            <person name="Gibbs R."/>
        </authorList>
    </citation>
    <scope>NUCLEOTIDE SEQUENCE [LARGE SCALE GENOMIC DNA]</scope>
    <source>
        <strain evidence="1 2">2681</strain>
    </source>
</reference>
<dbReference type="InterPro" id="IPR023214">
    <property type="entry name" value="HAD_sf"/>
</dbReference>
<dbReference type="Gene3D" id="3.40.50.1000">
    <property type="entry name" value="HAD superfamily/HAD-like"/>
    <property type="match status" value="1"/>
</dbReference>
<dbReference type="HOGENOM" id="CLU_2411720_0_0_9"/>
<comment type="caution">
    <text evidence="1">The sequence shown here is derived from an EMBL/GenBank/DDBJ whole genome shotgun (WGS) entry which is preliminary data.</text>
</comment>
<proteinExistence type="predicted"/>
<dbReference type="PANTHER" id="PTHR35134">
    <property type="entry name" value="NUCLEOTIDASE YQFW-RELATED"/>
    <property type="match status" value="1"/>
</dbReference>
<gene>
    <name evidence="1" type="ORF">HMPREF9372_0288</name>
</gene>
<evidence type="ECO:0000313" key="2">
    <source>
        <dbReference type="Proteomes" id="UP000005316"/>
    </source>
</evidence>
<dbReference type="InterPro" id="IPR036412">
    <property type="entry name" value="HAD-like_sf"/>
</dbReference>
<dbReference type="EMBL" id="AFPZ01000010">
    <property type="protein sequence ID" value="EGQ27664.1"/>
    <property type="molecule type" value="Genomic_DNA"/>
</dbReference>